<dbReference type="Pfam" id="PF13568">
    <property type="entry name" value="OMP_b-brl_2"/>
    <property type="match status" value="1"/>
</dbReference>
<keyword evidence="1" id="KW-0812">Transmembrane</keyword>
<dbReference type="AlphaFoldDB" id="A0A434AGB6"/>
<name>A0A434AGB6_9BACT</name>
<sequence>MSKPKINTHLLPLVFQTVFIISLVLIFGIKSNAQIAITAGGNYSNIRSNLSLENTKPITGYNFGISVQYYPFKQIENVSFINELNFSQKGYQQDLGENFTFRFNYLAVPVLINYSPLKHFSVQGGVEMSKLISTNVEQGKKTYNHFDLGLVLGLSAFAGRSVSFYSRVTYGLTPMLDYYAIDEMGNFTGEIHDLKNICLSIGIKFAISNEKIHFHH</sequence>
<comment type="caution">
    <text evidence="3">The sequence shown here is derived from an EMBL/GenBank/DDBJ whole genome shotgun (WGS) entry which is preliminary data.</text>
</comment>
<proteinExistence type="predicted"/>
<dbReference type="OrthoDB" id="947434at2"/>
<evidence type="ECO:0000313" key="4">
    <source>
        <dbReference type="Proteomes" id="UP000282985"/>
    </source>
</evidence>
<dbReference type="Proteomes" id="UP000282985">
    <property type="component" value="Unassembled WGS sequence"/>
</dbReference>
<keyword evidence="1" id="KW-0472">Membrane</keyword>
<dbReference type="InterPro" id="IPR025665">
    <property type="entry name" value="Beta-barrel_OMP_2"/>
</dbReference>
<feature type="domain" description="Outer membrane protein beta-barrel" evidence="2">
    <location>
        <begin position="32"/>
        <end position="176"/>
    </location>
</feature>
<evidence type="ECO:0000313" key="3">
    <source>
        <dbReference type="EMBL" id="RUT73431.1"/>
    </source>
</evidence>
<evidence type="ECO:0000259" key="2">
    <source>
        <dbReference type="Pfam" id="PF13568"/>
    </source>
</evidence>
<keyword evidence="1" id="KW-1133">Transmembrane helix</keyword>
<dbReference type="RefSeq" id="WP_127344438.1">
    <property type="nucleotide sequence ID" value="NZ_RJJX01000021.1"/>
</dbReference>
<feature type="transmembrane region" description="Helical" evidence="1">
    <location>
        <begin position="9"/>
        <end position="29"/>
    </location>
</feature>
<dbReference type="EMBL" id="RJJX01000021">
    <property type="protein sequence ID" value="RUT73431.1"/>
    <property type="molecule type" value="Genomic_DNA"/>
</dbReference>
<evidence type="ECO:0000256" key="1">
    <source>
        <dbReference type="SAM" id="Phobius"/>
    </source>
</evidence>
<accession>A0A434AGB6</accession>
<protein>
    <submittedName>
        <fullName evidence="3">PorT family protein</fullName>
    </submittedName>
</protein>
<organism evidence="3 4">
    <name type="scientific">Ancylomarina longa</name>
    <dbReference type="NCBI Taxonomy" id="2487017"/>
    <lineage>
        <taxon>Bacteria</taxon>
        <taxon>Pseudomonadati</taxon>
        <taxon>Bacteroidota</taxon>
        <taxon>Bacteroidia</taxon>
        <taxon>Marinilabiliales</taxon>
        <taxon>Marinifilaceae</taxon>
        <taxon>Ancylomarina</taxon>
    </lineage>
</organism>
<keyword evidence="4" id="KW-1185">Reference proteome</keyword>
<reference evidence="3 4" key="1">
    <citation type="submission" date="2018-11" db="EMBL/GenBank/DDBJ databases">
        <title>Parancylomarina longa gen. nov., sp. nov., isolated from sediments of southern Okinawa.</title>
        <authorList>
            <person name="Fu T."/>
        </authorList>
    </citation>
    <scope>NUCLEOTIDE SEQUENCE [LARGE SCALE GENOMIC DNA]</scope>
    <source>
        <strain evidence="3 4">T3-2 S1-C</strain>
    </source>
</reference>
<gene>
    <name evidence="3" type="ORF">DLK05_13195</name>
</gene>